<dbReference type="EMBL" id="JARPMG010000001">
    <property type="protein sequence ID" value="KAJ8103780.1"/>
    <property type="molecule type" value="Genomic_DNA"/>
</dbReference>
<dbReference type="InterPro" id="IPR011990">
    <property type="entry name" value="TPR-like_helical_dom_sf"/>
</dbReference>
<dbReference type="Pfam" id="PF13812">
    <property type="entry name" value="PPR_3"/>
    <property type="match status" value="2"/>
</dbReference>
<organism evidence="4 5">
    <name type="scientific">Lipomyces tetrasporus</name>
    <dbReference type="NCBI Taxonomy" id="54092"/>
    <lineage>
        <taxon>Eukaryota</taxon>
        <taxon>Fungi</taxon>
        <taxon>Dikarya</taxon>
        <taxon>Ascomycota</taxon>
        <taxon>Saccharomycotina</taxon>
        <taxon>Lipomycetes</taxon>
        <taxon>Lipomycetales</taxon>
        <taxon>Lipomycetaceae</taxon>
        <taxon>Lipomyces</taxon>
    </lineage>
</organism>
<reference evidence="4" key="1">
    <citation type="submission" date="2023-03" db="EMBL/GenBank/DDBJ databases">
        <title>Near-Complete genome sequence of Lipomyces tetrasporous NRRL Y-64009, an oleaginous yeast capable of growing on lignocellulosic hydrolysates.</title>
        <authorList>
            <consortium name="Lawrence Berkeley National Laboratory"/>
            <person name="Jagtap S.S."/>
            <person name="Liu J.-J."/>
            <person name="Walukiewicz H.E."/>
            <person name="Pangilinan J."/>
            <person name="Lipzen A."/>
            <person name="Ahrendt S."/>
            <person name="Koriabine M."/>
            <person name="Cobaugh K."/>
            <person name="Salamov A."/>
            <person name="Yoshinaga Y."/>
            <person name="Ng V."/>
            <person name="Daum C."/>
            <person name="Grigoriev I.V."/>
            <person name="Slininger P.J."/>
            <person name="Dien B.S."/>
            <person name="Jin Y.-S."/>
            <person name="Rao C.V."/>
        </authorList>
    </citation>
    <scope>NUCLEOTIDE SEQUENCE</scope>
    <source>
        <strain evidence="4">NRRL Y-64009</strain>
    </source>
</reference>
<evidence type="ECO:0000256" key="1">
    <source>
        <dbReference type="ARBA" id="ARBA00004173"/>
    </source>
</evidence>
<dbReference type="Pfam" id="PF13041">
    <property type="entry name" value="PPR_2"/>
    <property type="match status" value="1"/>
</dbReference>
<feature type="compositionally biased region" description="Polar residues" evidence="3">
    <location>
        <begin position="117"/>
        <end position="131"/>
    </location>
</feature>
<keyword evidence="5" id="KW-1185">Reference proteome</keyword>
<feature type="repeat" description="PPR" evidence="2">
    <location>
        <begin position="1082"/>
        <end position="1116"/>
    </location>
</feature>
<feature type="compositionally biased region" description="Polar residues" evidence="3">
    <location>
        <begin position="145"/>
        <end position="154"/>
    </location>
</feature>
<evidence type="ECO:0000256" key="3">
    <source>
        <dbReference type="SAM" id="MobiDB-lite"/>
    </source>
</evidence>
<feature type="compositionally biased region" description="Low complexity" evidence="3">
    <location>
        <begin position="90"/>
        <end position="99"/>
    </location>
</feature>
<comment type="subcellular location">
    <subcellularLocation>
        <location evidence="1">Mitochondrion</location>
    </subcellularLocation>
</comment>
<dbReference type="GeneID" id="80881434"/>
<sequence>MVFKSFAAIARHSALAKNLFVASTATSAQPAFFVSTQQLARQQATAQAQQLVTRGFHQSFTSGGPGATGNHPSANGAAFPSYGPSFNVTSLSVSTSSSSNDDERRLNSELNGPGKRPTSSSALSPIKTTSGIHAVHQHDRRLSKSGVSPKQITQDGEIGSIRKEQQEEEQRVDPGQISDEERLIEVDDETAASMIAAAEKVQSQEQQVQIYRRYQHFSRPATAHQRESHDSPTPPTSDASPVQLIQEQVKEPEPISPPRPLSAELPQQLPLEFDPYVPSWQAATLASTPNTALSAIESEQVIQNLFTTKNFTGVLTHYELMRESKTVPTLASYNNILISIASGEQVTPSAGRESYLLEVYADMLQHHIVPNVSTYSTVILTLVQRFMNTRQILAENFKSVKVRNELTLPEFDKLMDALSNEPSLDLALDLFFASVTVRMQDYPIEVYNALLEACAEAGKVNRAIQVLSVLEPPEAEKPNVPYNAGTYIHLIRLFASAGDINSAVEVFAYYKEAAKSYLEDAKQVRVYAELIRAYFKCGETDNAIDFFEKVTQETNEEPLGEPLCDALMEGFLVSNDHEAAWEWLLRSVSETHFPHPSQPAMASLLSVASCEKDIEKASRVYDYIMERYGMKMEWANSLCDYLNACLAFKTASGLSRVLSILDSVIANKIQLEMHTVRDAAIYLLEHPLSTEDNVHQAFVLVSTAHVGVRWRSREEMHLYSIMWEDALMRMMSLVKWSTLVDSDAIFSRIVRIAMWLDPSYLMPRRPGEEMVSLLGMILTQFWNDTARGLYPSREDVSRLIYLHARLVVESSDGTGLLSPFVQKTVSSLSDLLSYAGEKNILLSPSTNYFVTLAAPILNVSVPVPVADAYLPEMMLSADQEYPVPQPAQVAIAYDNNIPMRYRSAARNREYHEEQRVVDQMIGASAEVTREVLRRIIVEAPVQGIMDYTRHQYQEGRAISPVAIVKLITYAATQRSVQTAEEVYHLSQTTIPPFTAFPSLYFVWSSIYNAMLNMYLQAEGKEALSYKHKVVDFKQKLMDMGTAPNAASYANLILKLKLAGSHDEAAEAIALFKESQVFKVAPTTFLYNALLSKLSKARRLKEALFYFDQMEEIGLRRSSVTYGTMISACCRAGDEATAEQLFKEMEAARDYKPRIAPFNTMLQFYVTHKRDRERALHYFSRMRELAITPSSHTYKLLIDAFATIEPIDMDAAKRVLGMIKHDKQPVTTQHYAALIAAEGCVQQILDGAQDLFDDVVNNLHVKPDETMFQALIESYIANDAVARTDTIIKSMRERYKIGITAYMANTLIRGWATTDINKSRELFDHVYHRAKAEPSTFEAMIRAYIAMNQMDSANEVMALMAAQGYPEAVVSRVRVLFTQKNVNAHKDKVDMSVEAPDLREPAEPQEPEDLFVIDDETNTVVDVPRISVNTTLSGSSFRTMYKKRI</sequence>
<dbReference type="RefSeq" id="XP_056047230.1">
    <property type="nucleotide sequence ID" value="XM_056186268.1"/>
</dbReference>
<name>A0AAD7VWQ1_9ASCO</name>
<dbReference type="InterPro" id="IPR002885">
    <property type="entry name" value="PPR_rpt"/>
</dbReference>
<comment type="caution">
    <text evidence="4">The sequence shown here is derived from an EMBL/GenBank/DDBJ whole genome shotgun (WGS) entry which is preliminary data.</text>
</comment>
<dbReference type="PANTHER" id="PTHR47939">
    <property type="entry name" value="MEMBRANE-ASSOCIATED SALT-INDUCIBLE PROTEIN-LIKE"/>
    <property type="match status" value="1"/>
</dbReference>
<evidence type="ECO:0000313" key="5">
    <source>
        <dbReference type="Proteomes" id="UP001217417"/>
    </source>
</evidence>
<evidence type="ECO:0008006" key="6">
    <source>
        <dbReference type="Google" id="ProtNLM"/>
    </source>
</evidence>
<accession>A0AAD7VWQ1</accession>
<dbReference type="PROSITE" id="PS51375">
    <property type="entry name" value="PPR"/>
    <property type="match status" value="2"/>
</dbReference>
<dbReference type="Gene3D" id="1.25.40.10">
    <property type="entry name" value="Tetratricopeptide repeat domain"/>
    <property type="match status" value="4"/>
</dbReference>
<gene>
    <name evidence="4" type="ORF">POJ06DRAFT_242775</name>
</gene>
<proteinExistence type="predicted"/>
<dbReference type="NCBIfam" id="TIGR00756">
    <property type="entry name" value="PPR"/>
    <property type="match status" value="2"/>
</dbReference>
<evidence type="ECO:0000256" key="2">
    <source>
        <dbReference type="PROSITE-ProRule" id="PRU00708"/>
    </source>
</evidence>
<evidence type="ECO:0000313" key="4">
    <source>
        <dbReference type="EMBL" id="KAJ8103780.1"/>
    </source>
</evidence>
<feature type="compositionally biased region" description="Basic and acidic residues" evidence="3">
    <location>
        <begin position="160"/>
        <end position="172"/>
    </location>
</feature>
<feature type="region of interest" description="Disordered" evidence="3">
    <location>
        <begin position="57"/>
        <end position="78"/>
    </location>
</feature>
<feature type="region of interest" description="Disordered" evidence="3">
    <location>
        <begin position="90"/>
        <end position="183"/>
    </location>
</feature>
<dbReference type="Proteomes" id="UP001217417">
    <property type="component" value="Unassembled WGS sequence"/>
</dbReference>
<dbReference type="PANTHER" id="PTHR47939:SF5">
    <property type="entry name" value="PENTACOTRIPEPTIDE-REPEAT REGION OF PRORP DOMAIN-CONTAINING PROTEIN"/>
    <property type="match status" value="1"/>
</dbReference>
<feature type="repeat" description="PPR" evidence="2">
    <location>
        <begin position="1117"/>
        <end position="1147"/>
    </location>
</feature>
<feature type="region of interest" description="Disordered" evidence="3">
    <location>
        <begin position="218"/>
        <end position="240"/>
    </location>
</feature>
<dbReference type="GO" id="GO:0005739">
    <property type="term" value="C:mitochondrion"/>
    <property type="evidence" value="ECO:0007669"/>
    <property type="project" value="UniProtKB-SubCell"/>
</dbReference>
<dbReference type="Pfam" id="PF01535">
    <property type="entry name" value="PPR"/>
    <property type="match status" value="2"/>
</dbReference>
<protein>
    <recommendedName>
        <fullName evidence="6">Pentacotripeptide-repeat region of PRORP domain-containing protein</fullName>
    </recommendedName>
</protein>
<dbReference type="InterPro" id="IPR050667">
    <property type="entry name" value="PPR-containing_protein"/>
</dbReference>